<feature type="domain" description="M protein trans-acting positive regulator (MGA) HTH" evidence="5">
    <location>
        <begin position="8"/>
        <end position="63"/>
    </location>
</feature>
<evidence type="ECO:0000313" key="7">
    <source>
        <dbReference type="Proteomes" id="UP000674938"/>
    </source>
</evidence>
<proteinExistence type="predicted"/>
<dbReference type="AlphaFoldDB" id="A0A940PDR4"/>
<evidence type="ECO:0000313" key="6">
    <source>
        <dbReference type="EMBL" id="MBP1042955.1"/>
    </source>
</evidence>
<name>A0A940PDR4_9ENTE</name>
<dbReference type="InterPro" id="IPR036390">
    <property type="entry name" value="WH_DNA-bd_sf"/>
</dbReference>
<sequence>MRSILNSNTLRQLTFLEALFKTENWQPVSTFAKEIGCSGRILRSDIAMINELYPPFQINVSQKNGILLEYPQNYSIDFIYATILRNSTEFQLLELLFFNDELSLIELTEQLYISSSSVHRTVKKINTELTPLGFKIATSPYGLVGDEGAIRFFFVHYFYERYLVTEGPITQEQTHKIDRLLQKLADALAIDLTFPDLKQVRLTLATGLIRIKNGHTQSHELATDSPILQLLLKEEAVQDLENACQLKLDSEALIDLFYFFLREDYALTADYLYQTLMPHNPAIKQTVATIENWLTTLADRLAIPLENKEILTWEIYNVQRVFLIDNFILFNKKQAFRQQALAEYPQLIPLLKRELSLLTTEMGSRWNETAIDEVLYMILIHWPNLNSKLEKFYTTVSIGIFCDYDPEHSDFLSKLIHFHFGHSINITILKAQTEWEALAEKHHYDLFITNLSRFDPEDPQVICINAIPTMHDWKNIQQRIKDITVTQDFITTRFIH</sequence>
<protein>
    <submittedName>
        <fullName evidence="6">Helix-turn-helix domain-containing protein</fullName>
    </submittedName>
</protein>
<dbReference type="InterPro" id="IPR036388">
    <property type="entry name" value="WH-like_DNA-bd_sf"/>
</dbReference>
<evidence type="ECO:0000256" key="1">
    <source>
        <dbReference type="ARBA" id="ARBA00023015"/>
    </source>
</evidence>
<dbReference type="PANTHER" id="PTHR30185">
    <property type="entry name" value="CRYPTIC BETA-GLUCOSIDE BGL OPERON ANTITERMINATOR"/>
    <property type="match status" value="1"/>
</dbReference>
<dbReference type="InterPro" id="IPR013236">
    <property type="entry name" value="Mga_PRD_dom"/>
</dbReference>
<evidence type="ECO:0000256" key="2">
    <source>
        <dbReference type="ARBA" id="ARBA00023163"/>
    </source>
</evidence>
<dbReference type="Proteomes" id="UP000674938">
    <property type="component" value="Unassembled WGS sequence"/>
</dbReference>
<organism evidence="6 7">
    <name type="scientific">Vagococcus allomyrinae</name>
    <dbReference type="NCBI Taxonomy" id="2794353"/>
    <lineage>
        <taxon>Bacteria</taxon>
        <taxon>Bacillati</taxon>
        <taxon>Bacillota</taxon>
        <taxon>Bacilli</taxon>
        <taxon>Lactobacillales</taxon>
        <taxon>Enterococcaceae</taxon>
        <taxon>Vagococcus</taxon>
    </lineage>
</organism>
<keyword evidence="2" id="KW-0804">Transcription</keyword>
<gene>
    <name evidence="6" type="ORF">I6N95_18230</name>
</gene>
<dbReference type="Pfam" id="PF05043">
    <property type="entry name" value="Mga"/>
    <property type="match status" value="1"/>
</dbReference>
<evidence type="ECO:0000259" key="4">
    <source>
        <dbReference type="Pfam" id="PF08270"/>
    </source>
</evidence>
<keyword evidence="1" id="KW-0805">Transcription regulation</keyword>
<evidence type="ECO:0000259" key="3">
    <source>
        <dbReference type="Pfam" id="PF05043"/>
    </source>
</evidence>
<accession>A0A940PDR4</accession>
<evidence type="ECO:0000259" key="5">
    <source>
        <dbReference type="Pfam" id="PF08280"/>
    </source>
</evidence>
<dbReference type="EMBL" id="JAEEGA010000013">
    <property type="protein sequence ID" value="MBP1042955.1"/>
    <property type="molecule type" value="Genomic_DNA"/>
</dbReference>
<dbReference type="Pfam" id="PF08270">
    <property type="entry name" value="PRD_Mga"/>
    <property type="match status" value="1"/>
</dbReference>
<dbReference type="RefSeq" id="WP_209530710.1">
    <property type="nucleotide sequence ID" value="NZ_JAEEGA010000013.1"/>
</dbReference>
<keyword evidence="7" id="KW-1185">Reference proteome</keyword>
<feature type="domain" description="Mga helix-turn-helix" evidence="3">
    <location>
        <begin position="73"/>
        <end position="158"/>
    </location>
</feature>
<dbReference type="InterPro" id="IPR007737">
    <property type="entry name" value="Mga_HTH"/>
</dbReference>
<dbReference type="SUPFAM" id="SSF46785">
    <property type="entry name" value="Winged helix' DNA-binding domain"/>
    <property type="match status" value="1"/>
</dbReference>
<dbReference type="InterPro" id="IPR013199">
    <property type="entry name" value="HTH_Mga_DNA-bd_dom"/>
</dbReference>
<dbReference type="Gene3D" id="1.10.10.10">
    <property type="entry name" value="Winged helix-like DNA-binding domain superfamily/Winged helix DNA-binding domain"/>
    <property type="match status" value="1"/>
</dbReference>
<dbReference type="InterPro" id="IPR050661">
    <property type="entry name" value="BglG_antiterminators"/>
</dbReference>
<comment type="caution">
    <text evidence="6">The sequence shown here is derived from an EMBL/GenBank/DDBJ whole genome shotgun (WGS) entry which is preliminary data.</text>
</comment>
<reference evidence="6" key="1">
    <citation type="submission" date="2020-12" db="EMBL/GenBank/DDBJ databases">
        <title>Vagococcus allomyrinae sp. nov. and Enterococcus lavae sp. nov., isolated from the larvae of Allomyrina dichotoma.</title>
        <authorList>
            <person name="Lee S.D."/>
        </authorList>
    </citation>
    <scope>NUCLEOTIDE SEQUENCE</scope>
    <source>
        <strain evidence="6">BWB3-3</strain>
    </source>
</reference>
<dbReference type="Pfam" id="PF08280">
    <property type="entry name" value="HTH_Mga"/>
    <property type="match status" value="1"/>
</dbReference>
<feature type="domain" description="M protein trans-acting positive regulator (MGA) PRD" evidence="4">
    <location>
        <begin position="199"/>
        <end position="385"/>
    </location>
</feature>
<dbReference type="PANTHER" id="PTHR30185:SF18">
    <property type="entry name" value="TRANSCRIPTIONAL REGULATOR MTLR"/>
    <property type="match status" value="1"/>
</dbReference>